<evidence type="ECO:0000313" key="3">
    <source>
        <dbReference type="Proteomes" id="UP000308744"/>
    </source>
</evidence>
<dbReference type="AlphaFoldDB" id="A0A4U2ZFW9"/>
<feature type="transmembrane region" description="Helical" evidence="1">
    <location>
        <begin position="98"/>
        <end position="123"/>
    </location>
</feature>
<feature type="transmembrane region" description="Helical" evidence="1">
    <location>
        <begin position="135"/>
        <end position="157"/>
    </location>
</feature>
<gene>
    <name evidence="2" type="ORF">FC756_01325</name>
</gene>
<accession>A0A4U2ZFW9</accession>
<proteinExistence type="predicted"/>
<dbReference type="InterPro" id="IPR025699">
    <property type="entry name" value="ABC2_memb-like"/>
</dbReference>
<dbReference type="Pfam" id="PF13346">
    <property type="entry name" value="ABC2_membrane_5"/>
    <property type="match status" value="1"/>
</dbReference>
<feature type="transmembrane region" description="Helical" evidence="1">
    <location>
        <begin position="12"/>
        <end position="35"/>
    </location>
</feature>
<dbReference type="PANTHER" id="PTHR41309">
    <property type="entry name" value="MEMBRANE PROTEIN-RELATED"/>
    <property type="match status" value="1"/>
</dbReference>
<dbReference type="Proteomes" id="UP000308744">
    <property type="component" value="Unassembled WGS sequence"/>
</dbReference>
<keyword evidence="1" id="KW-0812">Transmembrane</keyword>
<feature type="transmembrane region" description="Helical" evidence="1">
    <location>
        <begin position="41"/>
        <end position="65"/>
    </location>
</feature>
<name>A0A4U2ZFW9_9BACI</name>
<protein>
    <submittedName>
        <fullName evidence="2">ABC-2 transporter permease</fullName>
    </submittedName>
</protein>
<dbReference type="RefSeq" id="WP_137067704.1">
    <property type="nucleotide sequence ID" value="NZ_PYWM01000008.1"/>
</dbReference>
<evidence type="ECO:0000313" key="2">
    <source>
        <dbReference type="EMBL" id="TKI72590.1"/>
    </source>
</evidence>
<feature type="transmembrane region" description="Helical" evidence="1">
    <location>
        <begin position="164"/>
        <end position="182"/>
    </location>
</feature>
<dbReference type="EMBL" id="SZPU01000003">
    <property type="protein sequence ID" value="TKI72590.1"/>
    <property type="molecule type" value="Genomic_DNA"/>
</dbReference>
<comment type="caution">
    <text evidence="2">The sequence shown here is derived from an EMBL/GenBank/DDBJ whole genome shotgun (WGS) entry which is preliminary data.</text>
</comment>
<keyword evidence="1" id="KW-0472">Membrane</keyword>
<reference evidence="2 3" key="1">
    <citation type="submission" date="2019-04" db="EMBL/GenBank/DDBJ databases">
        <title>Lysinibacillus genome sequencing.</title>
        <authorList>
            <person name="Dunlap C."/>
        </authorList>
    </citation>
    <scope>NUCLEOTIDE SEQUENCE [LARGE SCALE GENOMIC DNA]</scope>
    <source>
        <strain evidence="2 3">CCTCC AB 2010389</strain>
    </source>
</reference>
<evidence type="ECO:0000256" key="1">
    <source>
        <dbReference type="SAM" id="Phobius"/>
    </source>
</evidence>
<organism evidence="2 3">
    <name type="scientific">Lysinibacillus mangiferihumi</name>
    <dbReference type="NCBI Taxonomy" id="1130819"/>
    <lineage>
        <taxon>Bacteria</taxon>
        <taxon>Bacillati</taxon>
        <taxon>Bacillota</taxon>
        <taxon>Bacilli</taxon>
        <taxon>Bacillales</taxon>
        <taxon>Bacillaceae</taxon>
        <taxon>Lysinibacillus</taxon>
    </lineage>
</organism>
<sequence>MHTIGLVMTNYYMIYRSLLMYAALSITIAGLSIWVSDVLNYSVPFVVSGGGQGLAIRFIMLLMMFPTLELSKIEAKSGYDKYVLTLPIYRRTIVQSYYLFYFLSIIIGVLLSYGSIYIYTLLFQLSFNSNHVAEWIAVDAVTLLVAGAIIFPLLYHFGLEKSEGIIIVGVLVPFFSLSKVGEIRNLLERSPLSSFNLDLSTYFPYLLLLGGILVFLLSMLIALFIYSKKEFC</sequence>
<keyword evidence="1" id="KW-1133">Transmembrane helix</keyword>
<feature type="transmembrane region" description="Helical" evidence="1">
    <location>
        <begin position="202"/>
        <end position="226"/>
    </location>
</feature>
<keyword evidence="3" id="KW-1185">Reference proteome</keyword>
<dbReference type="PANTHER" id="PTHR41309:SF2">
    <property type="entry name" value="MEMBRANE PROTEIN"/>
    <property type="match status" value="1"/>
</dbReference>